<reference evidence="1 2" key="1">
    <citation type="journal article" date="2016" name="Sci. Rep.">
        <title>The genome sequence of the outbreeding globe artichoke constructed de novo incorporating a phase-aware low-pass sequencing strategy of F1 progeny.</title>
        <authorList>
            <person name="Scaglione D."/>
            <person name="Reyes-Chin-Wo S."/>
            <person name="Acquadro A."/>
            <person name="Froenicke L."/>
            <person name="Portis E."/>
            <person name="Beitel C."/>
            <person name="Tirone M."/>
            <person name="Mauro R."/>
            <person name="Lo Monaco A."/>
            <person name="Mauromicale G."/>
            <person name="Faccioli P."/>
            <person name="Cattivelli L."/>
            <person name="Rieseberg L."/>
            <person name="Michelmore R."/>
            <person name="Lanteri S."/>
        </authorList>
    </citation>
    <scope>NUCLEOTIDE SEQUENCE [LARGE SCALE GENOMIC DNA]</scope>
    <source>
        <strain evidence="1">2C</strain>
    </source>
</reference>
<protein>
    <submittedName>
        <fullName evidence="1">Uncharacterized protein</fullName>
    </submittedName>
</protein>
<sequence>MTLKTSKIASEAGGMANDPILVSIIIPCSTNNVDIWAKTAAKTIPVAQIGNIRIKIFSSSTCVTKEMKTKTSNIHLDECKEYVVVFFFWTPHDQATSQLDVVASDSSTKGPPEI</sequence>
<dbReference type="Gramene" id="KVH97507">
    <property type="protein sequence ID" value="KVH97507"/>
    <property type="gene ID" value="Ccrd_000401"/>
</dbReference>
<dbReference type="AlphaFoldDB" id="A0A124SDN6"/>
<name>A0A124SDN6_CYNCS</name>
<accession>A0A124SDN6</accession>
<gene>
    <name evidence="1" type="ORF">Ccrd_000401</name>
</gene>
<evidence type="ECO:0000313" key="1">
    <source>
        <dbReference type="EMBL" id="KVH97507.1"/>
    </source>
</evidence>
<keyword evidence="2" id="KW-1185">Reference proteome</keyword>
<dbReference type="Proteomes" id="UP000243975">
    <property type="component" value="Unassembled WGS sequence"/>
</dbReference>
<comment type="caution">
    <text evidence="1">The sequence shown here is derived from an EMBL/GenBank/DDBJ whole genome shotgun (WGS) entry which is preliminary data.</text>
</comment>
<evidence type="ECO:0000313" key="2">
    <source>
        <dbReference type="Proteomes" id="UP000243975"/>
    </source>
</evidence>
<proteinExistence type="predicted"/>
<dbReference type="EMBL" id="LEKV01003831">
    <property type="protein sequence ID" value="KVH97507.1"/>
    <property type="molecule type" value="Genomic_DNA"/>
</dbReference>
<organism evidence="1 2">
    <name type="scientific">Cynara cardunculus var. scolymus</name>
    <name type="common">Globe artichoke</name>
    <name type="synonym">Cynara scolymus</name>
    <dbReference type="NCBI Taxonomy" id="59895"/>
    <lineage>
        <taxon>Eukaryota</taxon>
        <taxon>Viridiplantae</taxon>
        <taxon>Streptophyta</taxon>
        <taxon>Embryophyta</taxon>
        <taxon>Tracheophyta</taxon>
        <taxon>Spermatophyta</taxon>
        <taxon>Magnoliopsida</taxon>
        <taxon>eudicotyledons</taxon>
        <taxon>Gunneridae</taxon>
        <taxon>Pentapetalae</taxon>
        <taxon>asterids</taxon>
        <taxon>campanulids</taxon>
        <taxon>Asterales</taxon>
        <taxon>Asteraceae</taxon>
        <taxon>Carduoideae</taxon>
        <taxon>Cardueae</taxon>
        <taxon>Carduinae</taxon>
        <taxon>Cynara</taxon>
    </lineage>
</organism>